<gene>
    <name evidence="1" type="ORF">Pint_06239</name>
</gene>
<dbReference type="Proteomes" id="UP001163603">
    <property type="component" value="Chromosome 3"/>
</dbReference>
<evidence type="ECO:0000313" key="2">
    <source>
        <dbReference type="Proteomes" id="UP001163603"/>
    </source>
</evidence>
<dbReference type="EMBL" id="CM047738">
    <property type="protein sequence ID" value="KAJ0046932.1"/>
    <property type="molecule type" value="Genomic_DNA"/>
</dbReference>
<proteinExistence type="predicted"/>
<protein>
    <submittedName>
        <fullName evidence="1">Uncharacterized protein</fullName>
    </submittedName>
</protein>
<reference evidence="2" key="1">
    <citation type="journal article" date="2023" name="G3 (Bethesda)">
        <title>Genome assembly and association tests identify interacting loci associated with vigor, precocity, and sex in interspecific pistachio rootstocks.</title>
        <authorList>
            <person name="Palmer W."/>
            <person name="Jacygrad E."/>
            <person name="Sagayaradj S."/>
            <person name="Cavanaugh K."/>
            <person name="Han R."/>
            <person name="Bertier L."/>
            <person name="Beede B."/>
            <person name="Kafkas S."/>
            <person name="Golino D."/>
            <person name="Preece J."/>
            <person name="Michelmore R."/>
        </authorList>
    </citation>
    <scope>NUCLEOTIDE SEQUENCE [LARGE SCALE GENOMIC DNA]</scope>
</reference>
<accession>A0ACC0Z9M2</accession>
<evidence type="ECO:0000313" key="1">
    <source>
        <dbReference type="EMBL" id="KAJ0046932.1"/>
    </source>
</evidence>
<comment type="caution">
    <text evidence="1">The sequence shown here is derived from an EMBL/GenBank/DDBJ whole genome shotgun (WGS) entry which is preliminary data.</text>
</comment>
<sequence>MRFFNKSKQYLAVIFMQVTYAFMSIIAKRAMTDGMSPLVLVALRMLVAAILISPFAIVLERNTRPKMTFPIFAKIVLLSLFEPVLSQNLYYTGMKYTTATYTVAMCNILPAMAFIMAWIFGLEIVKISKVHSQAKILGTIVAVGGAMIMTFVKGSLLELPWTKGRTGVHNKSGSDMQDTDLIKGAIMIIAGCFFWSCFIILQAFILKSYPSELTLTALVCTLSSVEGVILAFAVERGNTKIWSIFNPDVKLLAVIYGARTNPQLLKKIKILYDNIEPNSDV</sequence>
<organism evidence="1 2">
    <name type="scientific">Pistacia integerrima</name>
    <dbReference type="NCBI Taxonomy" id="434235"/>
    <lineage>
        <taxon>Eukaryota</taxon>
        <taxon>Viridiplantae</taxon>
        <taxon>Streptophyta</taxon>
        <taxon>Embryophyta</taxon>
        <taxon>Tracheophyta</taxon>
        <taxon>Spermatophyta</taxon>
        <taxon>Magnoliopsida</taxon>
        <taxon>eudicotyledons</taxon>
        <taxon>Gunneridae</taxon>
        <taxon>Pentapetalae</taxon>
        <taxon>rosids</taxon>
        <taxon>malvids</taxon>
        <taxon>Sapindales</taxon>
        <taxon>Anacardiaceae</taxon>
        <taxon>Pistacia</taxon>
    </lineage>
</organism>
<keyword evidence="2" id="KW-1185">Reference proteome</keyword>
<name>A0ACC0Z9M2_9ROSI</name>